<dbReference type="AlphaFoldDB" id="A0AAY4CZD6"/>
<reference evidence="10 11" key="1">
    <citation type="submission" date="2020-06" db="EMBL/GenBank/DDBJ databases">
        <authorList>
            <consortium name="Wellcome Sanger Institute Data Sharing"/>
        </authorList>
    </citation>
    <scope>NUCLEOTIDE SEQUENCE [LARGE SCALE GENOMIC DNA]</scope>
</reference>
<evidence type="ECO:0000256" key="3">
    <source>
        <dbReference type="ARBA" id="ARBA00022737"/>
    </source>
</evidence>
<keyword evidence="1" id="KW-0433">Leucine-rich repeat</keyword>
<gene>
    <name evidence="10" type="primary">LRIT2</name>
</gene>
<dbReference type="SMART" id="SM00369">
    <property type="entry name" value="LRR_TYP"/>
    <property type="match status" value="4"/>
</dbReference>
<evidence type="ECO:0000256" key="1">
    <source>
        <dbReference type="ARBA" id="ARBA00022614"/>
    </source>
</evidence>
<keyword evidence="4" id="KW-1015">Disulfide bond</keyword>
<reference evidence="10" key="3">
    <citation type="submission" date="2025-09" db="UniProtKB">
        <authorList>
            <consortium name="Ensembl"/>
        </authorList>
    </citation>
    <scope>IDENTIFICATION</scope>
</reference>
<evidence type="ECO:0000256" key="4">
    <source>
        <dbReference type="ARBA" id="ARBA00023157"/>
    </source>
</evidence>
<keyword evidence="7" id="KW-1133">Transmembrane helix</keyword>
<organism evidence="10 11">
    <name type="scientific">Denticeps clupeoides</name>
    <name type="common">denticle herring</name>
    <dbReference type="NCBI Taxonomy" id="299321"/>
    <lineage>
        <taxon>Eukaryota</taxon>
        <taxon>Metazoa</taxon>
        <taxon>Chordata</taxon>
        <taxon>Craniata</taxon>
        <taxon>Vertebrata</taxon>
        <taxon>Euteleostomi</taxon>
        <taxon>Actinopterygii</taxon>
        <taxon>Neopterygii</taxon>
        <taxon>Teleostei</taxon>
        <taxon>Clupei</taxon>
        <taxon>Clupeiformes</taxon>
        <taxon>Denticipitoidei</taxon>
        <taxon>Denticipitidae</taxon>
        <taxon>Denticeps</taxon>
    </lineage>
</organism>
<keyword evidence="2 8" id="KW-0732">Signal</keyword>
<dbReference type="InterPro" id="IPR036116">
    <property type="entry name" value="FN3_sf"/>
</dbReference>
<dbReference type="Proteomes" id="UP000694580">
    <property type="component" value="Chromosome 8"/>
</dbReference>
<dbReference type="Ensembl" id="ENSDCDT00010048302.1">
    <property type="protein sequence ID" value="ENSDCDP00010038635.1"/>
    <property type="gene ID" value="ENSDCDG00010024973.1"/>
</dbReference>
<keyword evidence="3" id="KW-0677">Repeat</keyword>
<evidence type="ECO:0000256" key="5">
    <source>
        <dbReference type="ARBA" id="ARBA00023319"/>
    </source>
</evidence>
<dbReference type="SUPFAM" id="SSF48726">
    <property type="entry name" value="Immunoglobulin"/>
    <property type="match status" value="1"/>
</dbReference>
<evidence type="ECO:0000256" key="2">
    <source>
        <dbReference type="ARBA" id="ARBA00022729"/>
    </source>
</evidence>
<dbReference type="PANTHER" id="PTHR45842:SF14">
    <property type="entry name" value="LEUCINE-RICH REPEAT, IMMUNOGLOBULIN-LIKE DOMAIN AND TRANSMEMBRANE DOMAIN-CONTAINING PROTEIN 2"/>
    <property type="match status" value="1"/>
</dbReference>
<name>A0AAY4CZD6_9TELE</name>
<evidence type="ECO:0000259" key="9">
    <source>
        <dbReference type="PROSITE" id="PS50835"/>
    </source>
</evidence>
<dbReference type="SMART" id="SM00082">
    <property type="entry name" value="LRRCT"/>
    <property type="match status" value="1"/>
</dbReference>
<dbReference type="SMART" id="SM00409">
    <property type="entry name" value="IG"/>
    <property type="match status" value="1"/>
</dbReference>
<feature type="compositionally biased region" description="Basic and acidic residues" evidence="6">
    <location>
        <begin position="520"/>
        <end position="553"/>
    </location>
</feature>
<dbReference type="Pfam" id="PF13855">
    <property type="entry name" value="LRR_8"/>
    <property type="match status" value="1"/>
</dbReference>
<feature type="compositionally biased region" description="Basic and acidic residues" evidence="6">
    <location>
        <begin position="494"/>
        <end position="505"/>
    </location>
</feature>
<evidence type="ECO:0000313" key="10">
    <source>
        <dbReference type="Ensembl" id="ENSDCDP00010038635.1"/>
    </source>
</evidence>
<sequence>MGHLYIPLAAGLLCLIARGNAECFPGCTCASDRHGRSVFCMGAALDGIPAGLPDDLAKIRVERSRLPEVPRALFSRFRALEHLWLNFNAIAVLHPRSWAGLANLTELRLQGNQLRSVPWTAFQDTPALRVLDLKRNRVDALPEQALRYLAGLTYLDLSFNRLTVIAKEVFLNWALYHGVEEGVGGDVVLALHENPWTCDCRLKGFVDFVVALSPPIILMNSYLTCAEPKLRAGKFFHEVELRACAKPAVTATTSNVTAPQGGSVTLTCLATGRPEPAVWWTYGLKILRGFNESLIHVDEDTMKSQLMIPSLHLADRGVYTCTANNFVGNSSINIMLDVRSSPSLNAPAGAADENVYIDIRIAKQTVYGITIEWFAVLERPSESWFTIHFGQYDVPKKDTVYIGPGINTYSVSDLLPATKYEICVALKNQAPRAGQCVVFVTGSDISELEQREKLIHIVVIVFAMVLAVPAGMYACTTDTKFTCFERCTEMWKDRRRSGRGEKPGERQGTFDSLQAASDDDLCKDSGEEKKTRRRSEDKTNKALKADHRATAQL</sequence>
<dbReference type="SUPFAM" id="SSF52058">
    <property type="entry name" value="L domain-like"/>
    <property type="match status" value="1"/>
</dbReference>
<dbReference type="PROSITE" id="PS50835">
    <property type="entry name" value="IG_LIKE"/>
    <property type="match status" value="1"/>
</dbReference>
<reference evidence="10" key="2">
    <citation type="submission" date="2025-08" db="UniProtKB">
        <authorList>
            <consortium name="Ensembl"/>
        </authorList>
    </citation>
    <scope>IDENTIFICATION</scope>
</reference>
<dbReference type="Gene3D" id="2.60.40.10">
    <property type="entry name" value="Immunoglobulins"/>
    <property type="match status" value="1"/>
</dbReference>
<accession>A0AAY4CZD6</accession>
<keyword evidence="7" id="KW-0472">Membrane</keyword>
<feature type="region of interest" description="Disordered" evidence="6">
    <location>
        <begin position="494"/>
        <end position="553"/>
    </location>
</feature>
<keyword evidence="5" id="KW-0393">Immunoglobulin domain</keyword>
<feature type="signal peptide" evidence="8">
    <location>
        <begin position="1"/>
        <end position="21"/>
    </location>
</feature>
<dbReference type="InterPro" id="IPR036179">
    <property type="entry name" value="Ig-like_dom_sf"/>
</dbReference>
<protein>
    <recommendedName>
        <fullName evidence="9">Ig-like domain-containing protein</fullName>
    </recommendedName>
</protein>
<evidence type="ECO:0000256" key="8">
    <source>
        <dbReference type="SAM" id="SignalP"/>
    </source>
</evidence>
<dbReference type="InterPro" id="IPR050467">
    <property type="entry name" value="LRFN"/>
</dbReference>
<dbReference type="InterPro" id="IPR001611">
    <property type="entry name" value="Leu-rich_rpt"/>
</dbReference>
<dbReference type="Pfam" id="PF13927">
    <property type="entry name" value="Ig_3"/>
    <property type="match status" value="1"/>
</dbReference>
<evidence type="ECO:0000313" key="11">
    <source>
        <dbReference type="Proteomes" id="UP000694580"/>
    </source>
</evidence>
<dbReference type="SUPFAM" id="SSF49265">
    <property type="entry name" value="Fibronectin type III"/>
    <property type="match status" value="1"/>
</dbReference>
<dbReference type="InterPro" id="IPR032675">
    <property type="entry name" value="LRR_dom_sf"/>
</dbReference>
<dbReference type="InterPro" id="IPR003591">
    <property type="entry name" value="Leu-rich_rpt_typical-subtyp"/>
</dbReference>
<evidence type="ECO:0000256" key="7">
    <source>
        <dbReference type="SAM" id="Phobius"/>
    </source>
</evidence>
<keyword evidence="11" id="KW-1185">Reference proteome</keyword>
<dbReference type="PROSITE" id="PS51450">
    <property type="entry name" value="LRR"/>
    <property type="match status" value="1"/>
</dbReference>
<feature type="transmembrane region" description="Helical" evidence="7">
    <location>
        <begin position="454"/>
        <end position="476"/>
    </location>
</feature>
<proteinExistence type="predicted"/>
<feature type="chain" id="PRO_5044193694" description="Ig-like domain-containing protein" evidence="8">
    <location>
        <begin position="22"/>
        <end position="553"/>
    </location>
</feature>
<dbReference type="InterPro" id="IPR013783">
    <property type="entry name" value="Ig-like_fold"/>
</dbReference>
<dbReference type="GeneID" id="114795903"/>
<dbReference type="InterPro" id="IPR007110">
    <property type="entry name" value="Ig-like_dom"/>
</dbReference>
<dbReference type="InterPro" id="IPR000483">
    <property type="entry name" value="Cys-rich_flank_reg_C"/>
</dbReference>
<dbReference type="SMART" id="SM00408">
    <property type="entry name" value="IGc2"/>
    <property type="match status" value="1"/>
</dbReference>
<dbReference type="InterPro" id="IPR003598">
    <property type="entry name" value="Ig_sub2"/>
</dbReference>
<feature type="domain" description="Ig-like" evidence="9">
    <location>
        <begin position="247"/>
        <end position="339"/>
    </location>
</feature>
<dbReference type="RefSeq" id="XP_028845453.1">
    <property type="nucleotide sequence ID" value="XM_028989620.1"/>
</dbReference>
<keyword evidence="7" id="KW-0812">Transmembrane</keyword>
<dbReference type="FunFam" id="2.60.40.10:FF:000032">
    <property type="entry name" value="palladin isoform X1"/>
    <property type="match status" value="1"/>
</dbReference>
<dbReference type="InterPro" id="IPR003599">
    <property type="entry name" value="Ig_sub"/>
</dbReference>
<dbReference type="Gene3D" id="3.80.10.10">
    <property type="entry name" value="Ribonuclease Inhibitor"/>
    <property type="match status" value="1"/>
</dbReference>
<evidence type="ECO:0000256" key="6">
    <source>
        <dbReference type="SAM" id="MobiDB-lite"/>
    </source>
</evidence>
<dbReference type="GeneTree" id="ENSGT00940000159143"/>
<dbReference type="PANTHER" id="PTHR45842">
    <property type="entry name" value="SYNAPTIC ADHESION-LIKE MOLECULE SALM"/>
    <property type="match status" value="1"/>
</dbReference>